<evidence type="ECO:0000256" key="6">
    <source>
        <dbReference type="ARBA" id="ARBA00023012"/>
    </source>
</evidence>
<feature type="coiled-coil region" evidence="7">
    <location>
        <begin position="265"/>
        <end position="292"/>
    </location>
</feature>
<gene>
    <name evidence="10" type="ORF">B5F96_05525</name>
</gene>
<dbReference type="Pfam" id="PF00989">
    <property type="entry name" value="PAS"/>
    <property type="match status" value="1"/>
</dbReference>
<dbReference type="Pfam" id="PF02518">
    <property type="entry name" value="HATPase_c"/>
    <property type="match status" value="1"/>
</dbReference>
<dbReference type="Gene3D" id="3.30.565.10">
    <property type="entry name" value="Histidine kinase-like ATPase, C-terminal domain"/>
    <property type="match status" value="1"/>
</dbReference>
<dbReference type="PANTHER" id="PTHR43711:SF31">
    <property type="entry name" value="HISTIDINE KINASE"/>
    <property type="match status" value="1"/>
</dbReference>
<dbReference type="PANTHER" id="PTHR43711">
    <property type="entry name" value="TWO-COMPONENT HISTIDINE KINASE"/>
    <property type="match status" value="1"/>
</dbReference>
<evidence type="ECO:0000259" key="8">
    <source>
        <dbReference type="PROSITE" id="PS50109"/>
    </source>
</evidence>
<dbReference type="EMBL" id="NFIJ01000003">
    <property type="protein sequence ID" value="OUO06492.1"/>
    <property type="molecule type" value="Genomic_DNA"/>
</dbReference>
<dbReference type="Gene3D" id="1.10.287.130">
    <property type="match status" value="1"/>
</dbReference>
<evidence type="ECO:0000256" key="3">
    <source>
        <dbReference type="ARBA" id="ARBA00022553"/>
    </source>
</evidence>
<protein>
    <recommendedName>
        <fullName evidence="2">histidine kinase</fullName>
        <ecNumber evidence="2">2.7.13.3</ecNumber>
    </recommendedName>
</protein>
<dbReference type="CDD" id="cd00082">
    <property type="entry name" value="HisKA"/>
    <property type="match status" value="1"/>
</dbReference>
<comment type="caution">
    <text evidence="10">The sequence shown here is derived from an EMBL/GenBank/DDBJ whole genome shotgun (WGS) entry which is preliminary data.</text>
</comment>
<dbReference type="SUPFAM" id="SSF47384">
    <property type="entry name" value="Homodimeric domain of signal transducing histidine kinase"/>
    <property type="match status" value="1"/>
</dbReference>
<dbReference type="SMART" id="SM00388">
    <property type="entry name" value="HisKA"/>
    <property type="match status" value="1"/>
</dbReference>
<dbReference type="NCBIfam" id="TIGR00229">
    <property type="entry name" value="sensory_box"/>
    <property type="match status" value="1"/>
</dbReference>
<dbReference type="InterPro" id="IPR013767">
    <property type="entry name" value="PAS_fold"/>
</dbReference>
<keyword evidence="3" id="KW-0597">Phosphoprotein</keyword>
<keyword evidence="6" id="KW-0902">Two-component regulatory system</keyword>
<keyword evidence="7" id="KW-0175">Coiled coil</keyword>
<dbReference type="Proteomes" id="UP000195975">
    <property type="component" value="Unassembled WGS sequence"/>
</dbReference>
<feature type="domain" description="Histidine kinase" evidence="8">
    <location>
        <begin position="417"/>
        <end position="628"/>
    </location>
</feature>
<dbReference type="InterPro" id="IPR050736">
    <property type="entry name" value="Sensor_HK_Regulatory"/>
</dbReference>
<dbReference type="PROSITE" id="PS50113">
    <property type="entry name" value="PAC"/>
    <property type="match status" value="2"/>
</dbReference>
<feature type="domain" description="PAC" evidence="9">
    <location>
        <begin position="353"/>
        <end position="403"/>
    </location>
</feature>
<dbReference type="RefSeq" id="WP_021863144.1">
    <property type="nucleotide sequence ID" value="NZ_CAJLBM010000007.1"/>
</dbReference>
<dbReference type="SMART" id="SM00387">
    <property type="entry name" value="HATPase_c"/>
    <property type="match status" value="1"/>
</dbReference>
<sequence>MARIQTFPKSRLKLDDKLILFSDVVKEYLPIGLELYDRNGLLIDANKAEMEIMGVVDLNEALGISLFENPNFSDKIIDDIKAGQDVHFSLEYDFDKVKTTDYFKTVKKGIDHIDGTISIIRNKQKEIIGYLVISQDYGAIQFKYENLYNQMLTIMNSLPVGIELYDNDGTISFLNDTDAAIFGISDIEGAIRKKPSIYDNPNVPDCVKNAVYSKKPISVRFPYNFKTIAQTKYYSTNKNNDDVWVECNGKPIIDPNGRIGSYTFVMEDVTEKTRAEEELKESNQKAELILNNINSGLAYITPDYVVQWENMVKCSTAFPNGAYRQGELCYKSTYNRRSPCENCVIQRAAVSHRVEQMRIFLEENRMVELFATPVFRNTGEIDGFVIRIDDITDKERMIKELKHAEESDRLKSVFLANMSHEIRTPLNAIVGFSNLLVETNDPDEKEEYTRIINNNNELLLKLISDILDLSKIESGSVKLKYEDFDLSGYFDELAVSMKQRITNPDVNLVIVNRYDKCLVCLDKNRVAQILTNYMINAIKYTVKGTIEMGYDATKSGIYFYVKDSGIGILDEKKNRVFHRFEKLDEFAQGTGLGLSICKAIAEAMGGKVGFESTYGKGSLFWASLPCETKSEVS</sequence>
<dbReference type="InterPro" id="IPR000014">
    <property type="entry name" value="PAS"/>
</dbReference>
<evidence type="ECO:0000256" key="7">
    <source>
        <dbReference type="SAM" id="Coils"/>
    </source>
</evidence>
<comment type="catalytic activity">
    <reaction evidence="1">
        <text>ATP + protein L-histidine = ADP + protein N-phospho-L-histidine.</text>
        <dbReference type="EC" id="2.7.13.3"/>
    </reaction>
</comment>
<organism evidence="10 11">
    <name type="scientific">Parabacteroides johnsonii</name>
    <dbReference type="NCBI Taxonomy" id="387661"/>
    <lineage>
        <taxon>Bacteria</taxon>
        <taxon>Pseudomonadati</taxon>
        <taxon>Bacteroidota</taxon>
        <taxon>Bacteroidia</taxon>
        <taxon>Bacteroidales</taxon>
        <taxon>Tannerellaceae</taxon>
        <taxon>Parabacteroides</taxon>
    </lineage>
</organism>
<keyword evidence="5 10" id="KW-0418">Kinase</keyword>
<dbReference type="InterPro" id="IPR005467">
    <property type="entry name" value="His_kinase_dom"/>
</dbReference>
<dbReference type="InterPro" id="IPR036890">
    <property type="entry name" value="HATPase_C_sf"/>
</dbReference>
<dbReference type="SUPFAM" id="SSF55874">
    <property type="entry name" value="ATPase domain of HSP90 chaperone/DNA topoisomerase II/histidine kinase"/>
    <property type="match status" value="1"/>
</dbReference>
<dbReference type="InterPro" id="IPR003594">
    <property type="entry name" value="HATPase_dom"/>
</dbReference>
<feature type="domain" description="PAC" evidence="9">
    <location>
        <begin position="229"/>
        <end position="281"/>
    </location>
</feature>
<dbReference type="SUPFAM" id="SSF55785">
    <property type="entry name" value="PYP-like sensor domain (PAS domain)"/>
    <property type="match status" value="3"/>
</dbReference>
<evidence type="ECO:0000256" key="5">
    <source>
        <dbReference type="ARBA" id="ARBA00022777"/>
    </source>
</evidence>
<dbReference type="PROSITE" id="PS50109">
    <property type="entry name" value="HIS_KIN"/>
    <property type="match status" value="1"/>
</dbReference>
<dbReference type="EC" id="2.7.13.3" evidence="2"/>
<reference evidence="11" key="1">
    <citation type="submission" date="2017-04" db="EMBL/GenBank/DDBJ databases">
        <title>Function of individual gut microbiota members based on whole genome sequencing of pure cultures obtained from chicken caecum.</title>
        <authorList>
            <person name="Medvecky M."/>
            <person name="Cejkova D."/>
            <person name="Polansky O."/>
            <person name="Karasova D."/>
            <person name="Kubasova T."/>
            <person name="Cizek A."/>
            <person name="Rychlik I."/>
        </authorList>
    </citation>
    <scope>NUCLEOTIDE SEQUENCE [LARGE SCALE GENOMIC DNA]</scope>
    <source>
        <strain evidence="11">An42</strain>
    </source>
</reference>
<dbReference type="Gene3D" id="3.30.450.20">
    <property type="entry name" value="PAS domain"/>
    <property type="match status" value="2"/>
</dbReference>
<evidence type="ECO:0000259" key="9">
    <source>
        <dbReference type="PROSITE" id="PS50113"/>
    </source>
</evidence>
<evidence type="ECO:0000313" key="10">
    <source>
        <dbReference type="EMBL" id="OUO06492.1"/>
    </source>
</evidence>
<dbReference type="InterPro" id="IPR003661">
    <property type="entry name" value="HisK_dim/P_dom"/>
</dbReference>
<evidence type="ECO:0000313" key="11">
    <source>
        <dbReference type="Proteomes" id="UP000195975"/>
    </source>
</evidence>
<dbReference type="PRINTS" id="PR00344">
    <property type="entry name" value="BCTRLSENSOR"/>
</dbReference>
<dbReference type="InterPro" id="IPR035965">
    <property type="entry name" value="PAS-like_dom_sf"/>
</dbReference>
<dbReference type="InterPro" id="IPR004358">
    <property type="entry name" value="Sig_transdc_His_kin-like_C"/>
</dbReference>
<proteinExistence type="predicted"/>
<dbReference type="GeneID" id="93410434"/>
<dbReference type="AlphaFoldDB" id="A0A9Q5STB4"/>
<keyword evidence="4" id="KW-0808">Transferase</keyword>
<evidence type="ECO:0000256" key="1">
    <source>
        <dbReference type="ARBA" id="ARBA00000085"/>
    </source>
</evidence>
<dbReference type="GO" id="GO:0006355">
    <property type="term" value="P:regulation of DNA-templated transcription"/>
    <property type="evidence" value="ECO:0007669"/>
    <property type="project" value="InterPro"/>
</dbReference>
<dbReference type="InterPro" id="IPR036097">
    <property type="entry name" value="HisK_dim/P_sf"/>
</dbReference>
<dbReference type="InterPro" id="IPR000700">
    <property type="entry name" value="PAS-assoc_C"/>
</dbReference>
<evidence type="ECO:0000256" key="2">
    <source>
        <dbReference type="ARBA" id="ARBA00012438"/>
    </source>
</evidence>
<evidence type="ECO:0000256" key="4">
    <source>
        <dbReference type="ARBA" id="ARBA00022679"/>
    </source>
</evidence>
<name>A0A9Q5STB4_9BACT</name>
<accession>A0A9Q5STB4</accession>
<dbReference type="GO" id="GO:0000155">
    <property type="term" value="F:phosphorelay sensor kinase activity"/>
    <property type="evidence" value="ECO:0007669"/>
    <property type="project" value="InterPro"/>
</dbReference>
<dbReference type="Pfam" id="PF00512">
    <property type="entry name" value="HisKA"/>
    <property type="match status" value="1"/>
</dbReference>